<dbReference type="SUPFAM" id="SSF53756">
    <property type="entry name" value="UDP-Glycosyltransferase/glycogen phosphorylase"/>
    <property type="match status" value="1"/>
</dbReference>
<gene>
    <name evidence="2" type="ORF">ERCIKOCA2762_569</name>
</gene>
<dbReference type="PANTHER" id="PTHR12526">
    <property type="entry name" value="GLYCOSYLTRANSFERASE"/>
    <property type="match status" value="1"/>
</dbReference>
<protein>
    <submittedName>
        <fullName evidence="2">Glycosyl transferase group 1 family protein</fullName>
    </submittedName>
</protein>
<sequence length="395" mass="45686">MKQLHVINLEKMGGVERLFLQHIHTPSDDKHVIMCFSDKIGTEIQDQMPCHYHRIQFANRLFTHIPLRCPKFLRKYWIFWKISRISSDIIIIWNFMVELPAKPKKTTLLYYDHGSSWRFTTKKKVTRFFSMLDGVIAASFASKRMMELRFNLPCHHLVVLNRIQTPPGINKIQKSLHKPVRLGTASRLVDIKGITVSLLTVHELILRGHHVTIEIAGKGRYKKQLEILTKKLKLGDRVIFSGFQKETSSFFNRIDIYMSTPLTEPFGLSCLEALYYGIPIIFPLIDGQPEVISNGISGIGLHPKVSIKNHENLIGMSIDFPHDVYDPITDTLVPPKFLSHIECANTVETLTIPSIYNQFSYNAKKYTLTQLNYNVFQENFKKTLLFFKKNHDTTL</sequence>
<dbReference type="Proteomes" id="UP000294368">
    <property type="component" value="Chromosome"/>
</dbReference>
<dbReference type="GO" id="GO:1901135">
    <property type="term" value="P:carbohydrate derivative metabolic process"/>
    <property type="evidence" value="ECO:0007669"/>
    <property type="project" value="UniProtKB-ARBA"/>
</dbReference>
<dbReference type="PANTHER" id="PTHR12526:SF630">
    <property type="entry name" value="GLYCOSYLTRANSFERASE"/>
    <property type="match status" value="1"/>
</dbReference>
<keyword evidence="2" id="KW-0808">Transferase</keyword>
<feature type="domain" description="Glycosyl transferase family 1" evidence="1">
    <location>
        <begin position="177"/>
        <end position="308"/>
    </location>
</feature>
<evidence type="ECO:0000313" key="2">
    <source>
        <dbReference type="EMBL" id="VFP83322.1"/>
    </source>
</evidence>
<dbReference type="RefSeq" id="WP_157988663.1">
    <property type="nucleotide sequence ID" value="NZ_LR217715.1"/>
</dbReference>
<evidence type="ECO:0000313" key="3">
    <source>
        <dbReference type="Proteomes" id="UP000294368"/>
    </source>
</evidence>
<name>A0A451DAE9_9GAMM</name>
<organism evidence="2 3">
    <name type="scientific">Candidatus Erwinia haradaeae</name>
    <dbReference type="NCBI Taxonomy" id="1922217"/>
    <lineage>
        <taxon>Bacteria</taxon>
        <taxon>Pseudomonadati</taxon>
        <taxon>Pseudomonadota</taxon>
        <taxon>Gammaproteobacteria</taxon>
        <taxon>Enterobacterales</taxon>
        <taxon>Erwiniaceae</taxon>
        <taxon>Erwinia</taxon>
    </lineage>
</organism>
<dbReference type="AlphaFoldDB" id="A0A451DAE9"/>
<dbReference type="EMBL" id="LR217715">
    <property type="protein sequence ID" value="VFP83322.1"/>
    <property type="molecule type" value="Genomic_DNA"/>
</dbReference>
<accession>A0A451DAE9</accession>
<evidence type="ECO:0000259" key="1">
    <source>
        <dbReference type="Pfam" id="PF00534"/>
    </source>
</evidence>
<reference evidence="2 3" key="1">
    <citation type="submission" date="2019-02" db="EMBL/GenBank/DDBJ databases">
        <authorList>
            <person name="Manzano-Marin A."/>
            <person name="Manzano-Marin A."/>
        </authorList>
    </citation>
    <scope>NUCLEOTIDE SEQUENCE [LARGE SCALE GENOMIC DNA]</scope>
    <source>
        <strain evidence="2 3">ErCikochiana</strain>
    </source>
</reference>
<dbReference type="Gene3D" id="3.40.50.2000">
    <property type="entry name" value="Glycogen Phosphorylase B"/>
    <property type="match status" value="2"/>
</dbReference>
<dbReference type="InterPro" id="IPR001296">
    <property type="entry name" value="Glyco_trans_1"/>
</dbReference>
<dbReference type="Pfam" id="PF00534">
    <property type="entry name" value="Glycos_transf_1"/>
    <property type="match status" value="1"/>
</dbReference>
<dbReference type="GO" id="GO:0016757">
    <property type="term" value="F:glycosyltransferase activity"/>
    <property type="evidence" value="ECO:0007669"/>
    <property type="project" value="InterPro"/>
</dbReference>
<proteinExistence type="predicted"/>
<dbReference type="OrthoDB" id="9795746at2"/>